<dbReference type="Proteomes" id="UP001164803">
    <property type="component" value="Chromosome"/>
</dbReference>
<accession>A0ABY6YZA7</accession>
<dbReference type="Pfam" id="PF13561">
    <property type="entry name" value="adh_short_C2"/>
    <property type="match status" value="1"/>
</dbReference>
<dbReference type="PRINTS" id="PR00081">
    <property type="entry name" value="GDHRDH"/>
</dbReference>
<dbReference type="NCBIfam" id="NF005559">
    <property type="entry name" value="PRK07231.1"/>
    <property type="match status" value="1"/>
</dbReference>
<dbReference type="InterPro" id="IPR020904">
    <property type="entry name" value="Sc_DH/Rdtase_CS"/>
</dbReference>
<dbReference type="CDD" id="cd05233">
    <property type="entry name" value="SDR_c"/>
    <property type="match status" value="1"/>
</dbReference>
<reference evidence="5" key="1">
    <citation type="submission" date="2022-08" db="EMBL/GenBank/DDBJ databases">
        <title>Alicyclobacillus dauci DSM2870, complete genome.</title>
        <authorList>
            <person name="Wang Q."/>
            <person name="Cai R."/>
            <person name="Wang Z."/>
        </authorList>
    </citation>
    <scope>NUCLEOTIDE SEQUENCE</scope>
    <source>
        <strain evidence="5">DSM 28700</strain>
    </source>
</reference>
<dbReference type="PROSITE" id="PS00061">
    <property type="entry name" value="ADH_SHORT"/>
    <property type="match status" value="1"/>
</dbReference>
<dbReference type="PANTHER" id="PTHR24321:SF8">
    <property type="entry name" value="ESTRADIOL 17-BETA-DEHYDROGENASE 8-RELATED"/>
    <property type="match status" value="1"/>
</dbReference>
<keyword evidence="2" id="KW-0560">Oxidoreductase</keyword>
<name>A0ABY6YZA7_9BACL</name>
<comment type="similarity">
    <text evidence="1">Belongs to the short-chain dehydrogenases/reductases (SDR) family.</text>
</comment>
<evidence type="ECO:0000256" key="3">
    <source>
        <dbReference type="ARBA" id="ARBA00023027"/>
    </source>
</evidence>
<organism evidence="5 6">
    <name type="scientific">Alicyclobacillus dauci</name>
    <dbReference type="NCBI Taxonomy" id="1475485"/>
    <lineage>
        <taxon>Bacteria</taxon>
        <taxon>Bacillati</taxon>
        <taxon>Bacillota</taxon>
        <taxon>Bacilli</taxon>
        <taxon>Bacillales</taxon>
        <taxon>Alicyclobacillaceae</taxon>
        <taxon>Alicyclobacillus</taxon>
    </lineage>
</organism>
<dbReference type="PRINTS" id="PR00080">
    <property type="entry name" value="SDRFAMILY"/>
</dbReference>
<dbReference type="SMART" id="SM00822">
    <property type="entry name" value="PKS_KR"/>
    <property type="match status" value="1"/>
</dbReference>
<evidence type="ECO:0000259" key="4">
    <source>
        <dbReference type="SMART" id="SM00822"/>
    </source>
</evidence>
<keyword evidence="3" id="KW-0520">NAD</keyword>
<evidence type="ECO:0000256" key="1">
    <source>
        <dbReference type="ARBA" id="ARBA00006484"/>
    </source>
</evidence>
<protein>
    <submittedName>
        <fullName evidence="5">SDR family oxidoreductase</fullName>
    </submittedName>
</protein>
<evidence type="ECO:0000313" key="6">
    <source>
        <dbReference type="Proteomes" id="UP001164803"/>
    </source>
</evidence>
<proteinExistence type="inferred from homology"/>
<dbReference type="RefSeq" id="WP_268042414.1">
    <property type="nucleotide sequence ID" value="NZ_CP104064.1"/>
</dbReference>
<dbReference type="InterPro" id="IPR002347">
    <property type="entry name" value="SDR_fam"/>
</dbReference>
<dbReference type="EMBL" id="CP104064">
    <property type="protein sequence ID" value="WAH35306.1"/>
    <property type="molecule type" value="Genomic_DNA"/>
</dbReference>
<feature type="domain" description="Ketoreductase" evidence="4">
    <location>
        <begin position="8"/>
        <end position="190"/>
    </location>
</feature>
<evidence type="ECO:0000313" key="5">
    <source>
        <dbReference type="EMBL" id="WAH35306.1"/>
    </source>
</evidence>
<dbReference type="Gene3D" id="3.40.50.720">
    <property type="entry name" value="NAD(P)-binding Rossmann-like Domain"/>
    <property type="match status" value="1"/>
</dbReference>
<keyword evidence="6" id="KW-1185">Reference proteome</keyword>
<dbReference type="SUPFAM" id="SSF51735">
    <property type="entry name" value="NAD(P)-binding Rossmann-fold domains"/>
    <property type="match status" value="1"/>
</dbReference>
<gene>
    <name evidence="5" type="ORF">NZD86_13415</name>
</gene>
<dbReference type="InterPro" id="IPR057326">
    <property type="entry name" value="KR_dom"/>
</dbReference>
<dbReference type="InterPro" id="IPR036291">
    <property type="entry name" value="NAD(P)-bd_dom_sf"/>
</dbReference>
<sequence length="255" mass="26995">MNCPFTGKVALVTGGASGIGKAVVKRFAKHGAAVVVADNSPVGYELSKACRQLGQRVEFTMADVRNTLDLTKAVDLAQDRFGGLDILVNSAGIFPRGTLEETTDDLWDRIMDINLKGVYHACRAVVPALIDQGGGVIINIGSLNAFGGTPDLFAYSTSKGAVTTLTMNLARALAKHGIRVNCVHPGWVVTEGEMDIQLQAGQPENWMVTGASKIPLGRLQTPDDIASCVLFLASDDACQITGQSLAVDGGLRFEY</sequence>
<evidence type="ECO:0000256" key="2">
    <source>
        <dbReference type="ARBA" id="ARBA00023002"/>
    </source>
</evidence>
<dbReference type="PANTHER" id="PTHR24321">
    <property type="entry name" value="DEHYDROGENASES, SHORT CHAIN"/>
    <property type="match status" value="1"/>
</dbReference>